<protein>
    <submittedName>
        <fullName evidence="3">DUF2520 domain-containing protein</fullName>
    </submittedName>
</protein>
<dbReference type="RefSeq" id="WP_249286140.1">
    <property type="nucleotide sequence ID" value="NZ_JACRWC010000012.1"/>
</dbReference>
<evidence type="ECO:0000313" key="4">
    <source>
        <dbReference type="Proteomes" id="UP000644115"/>
    </source>
</evidence>
<gene>
    <name evidence="3" type="ORF">H8876_00695</name>
</gene>
<comment type="caution">
    <text evidence="3">The sequence shown here is derived from an EMBL/GenBank/DDBJ whole genome shotgun (WGS) entry which is preliminary data.</text>
</comment>
<feature type="domain" description="Putative oxidoreductase/dehydrogenase Rossmann-like" evidence="1">
    <location>
        <begin position="142"/>
        <end position="243"/>
    </location>
</feature>
<dbReference type="PANTHER" id="PTHR40459:SF1">
    <property type="entry name" value="CONSERVED HYPOTHETICAL ALANINE AND LEUCINE RICH PROTEIN"/>
    <property type="match status" value="1"/>
</dbReference>
<dbReference type="AlphaFoldDB" id="A0A923SKS7"/>
<dbReference type="InterPro" id="IPR037108">
    <property type="entry name" value="TM1727-like_C_sf"/>
</dbReference>
<dbReference type="Pfam" id="PF10728">
    <property type="entry name" value="DUF2520"/>
    <property type="match status" value="1"/>
</dbReference>
<dbReference type="EMBL" id="JACRWC010000012">
    <property type="protein sequence ID" value="MBC5998539.1"/>
    <property type="molecule type" value="Genomic_DNA"/>
</dbReference>
<feature type="domain" description="DUF2520" evidence="2">
    <location>
        <begin position="270"/>
        <end position="392"/>
    </location>
</feature>
<name>A0A923SKS7_9FIRM</name>
<organism evidence="3 4">
    <name type="scientific">Lentihominibacter faecis</name>
    <dbReference type="NCBI Taxonomy" id="2764712"/>
    <lineage>
        <taxon>Bacteria</taxon>
        <taxon>Bacillati</taxon>
        <taxon>Bacillota</taxon>
        <taxon>Clostridia</taxon>
        <taxon>Peptostreptococcales</taxon>
        <taxon>Anaerovoracaceae</taxon>
        <taxon>Lentihominibacter</taxon>
    </lineage>
</organism>
<sequence length="418" mass="46293">MGQTDPGGRNYTGEYKNIFIFLIRPKTRPALLSEEERDEKGYHFTEKSLKVIEKARKGTLPTHDAAVRQAPAQYAAHNRPRDREDFTEEGCKLNIGFIGAGKAGMSLGKYFAVRQQDALQNERGSHAAAANADADSAASAAADSSINAAQTTVKGYYSRSSESARDAARFTNSNAYDTMPGILSECDMIFLTVPDGNIKAVWKELSGYNVTGKLICHCSGAMSSREAFAGIEETGAYGYSIHPLFAVSDKYEAYRELTDVFFTLEGSADAEDDPHLEEIKEWLESLGNPVGMIRPEDKTRYHCAAAVASNLVCGLVDFSMELLQMCGFSEENALTALRPILKGNMAHIASDGPEKSLTGPVERNDEETIQKHLQCLETAEDRQLYRLLSRRITELAQHRHPERDYTEIRRLLRKDGSK</sequence>
<dbReference type="SUPFAM" id="SSF51735">
    <property type="entry name" value="NAD(P)-binding Rossmann-fold domains"/>
    <property type="match status" value="1"/>
</dbReference>
<dbReference type="InterPro" id="IPR019665">
    <property type="entry name" value="OxRdtase/DH_put_Rossmann_dom"/>
</dbReference>
<keyword evidence="4" id="KW-1185">Reference proteome</keyword>
<dbReference type="SUPFAM" id="SSF48179">
    <property type="entry name" value="6-phosphogluconate dehydrogenase C-terminal domain-like"/>
    <property type="match status" value="1"/>
</dbReference>
<dbReference type="InterPro" id="IPR018931">
    <property type="entry name" value="DUF2520"/>
</dbReference>
<dbReference type="Proteomes" id="UP000644115">
    <property type="component" value="Unassembled WGS sequence"/>
</dbReference>
<dbReference type="InterPro" id="IPR008927">
    <property type="entry name" value="6-PGluconate_DH-like_C_sf"/>
</dbReference>
<proteinExistence type="predicted"/>
<evidence type="ECO:0000259" key="1">
    <source>
        <dbReference type="Pfam" id="PF10727"/>
    </source>
</evidence>
<evidence type="ECO:0000313" key="3">
    <source>
        <dbReference type="EMBL" id="MBC5998539.1"/>
    </source>
</evidence>
<accession>A0A923SKS7</accession>
<dbReference type="Gene3D" id="3.40.50.720">
    <property type="entry name" value="NAD(P)-binding Rossmann-like Domain"/>
    <property type="match status" value="1"/>
</dbReference>
<evidence type="ECO:0000259" key="2">
    <source>
        <dbReference type="Pfam" id="PF10728"/>
    </source>
</evidence>
<dbReference type="Pfam" id="PF10727">
    <property type="entry name" value="Rossmann-like"/>
    <property type="match status" value="1"/>
</dbReference>
<dbReference type="Gene3D" id="1.10.1040.20">
    <property type="entry name" value="ProC-like, C-terminal domain"/>
    <property type="match status" value="1"/>
</dbReference>
<dbReference type="InterPro" id="IPR036291">
    <property type="entry name" value="NAD(P)-bd_dom_sf"/>
</dbReference>
<dbReference type="PANTHER" id="PTHR40459">
    <property type="entry name" value="CONSERVED HYPOTHETICAL ALANINE AND LEUCINE RICH PROTEIN"/>
    <property type="match status" value="1"/>
</dbReference>
<reference evidence="3" key="1">
    <citation type="submission" date="2020-08" db="EMBL/GenBank/DDBJ databases">
        <authorList>
            <person name="Liu C."/>
            <person name="Sun Q."/>
        </authorList>
    </citation>
    <scope>NUCLEOTIDE SEQUENCE</scope>
    <source>
        <strain evidence="3">BX16</strain>
    </source>
</reference>